<dbReference type="Proteomes" id="UP000186817">
    <property type="component" value="Unassembled WGS sequence"/>
</dbReference>
<dbReference type="InterPro" id="IPR029063">
    <property type="entry name" value="SAM-dependent_MTases_sf"/>
</dbReference>
<dbReference type="Gene3D" id="3.40.50.150">
    <property type="entry name" value="Vaccinia Virus protein VP39"/>
    <property type="match status" value="1"/>
</dbReference>
<keyword evidence="3" id="KW-1185">Reference proteome</keyword>
<evidence type="ECO:0000313" key="2">
    <source>
        <dbReference type="EMBL" id="OLP91534.1"/>
    </source>
</evidence>
<proteinExistence type="predicted"/>
<evidence type="ECO:0008006" key="4">
    <source>
        <dbReference type="Google" id="ProtNLM"/>
    </source>
</evidence>
<dbReference type="EMBL" id="LSRX01000661">
    <property type="protein sequence ID" value="OLP91534.1"/>
    <property type="molecule type" value="Genomic_DNA"/>
</dbReference>
<evidence type="ECO:0000313" key="3">
    <source>
        <dbReference type="Proteomes" id="UP000186817"/>
    </source>
</evidence>
<reference evidence="2 3" key="1">
    <citation type="submission" date="2016-02" db="EMBL/GenBank/DDBJ databases">
        <title>Genome analysis of coral dinoflagellate symbionts highlights evolutionary adaptations to a symbiotic lifestyle.</title>
        <authorList>
            <person name="Aranda M."/>
            <person name="Li Y."/>
            <person name="Liew Y.J."/>
            <person name="Baumgarten S."/>
            <person name="Simakov O."/>
            <person name="Wilson M."/>
            <person name="Piel J."/>
            <person name="Ashoor H."/>
            <person name="Bougouffa S."/>
            <person name="Bajic V.B."/>
            <person name="Ryu T."/>
            <person name="Ravasi T."/>
            <person name="Bayer T."/>
            <person name="Micklem G."/>
            <person name="Kim H."/>
            <person name="Bhak J."/>
            <person name="Lajeunesse T.C."/>
            <person name="Voolstra C.R."/>
        </authorList>
    </citation>
    <scope>NUCLEOTIDE SEQUENCE [LARGE SCALE GENOMIC DNA]</scope>
    <source>
        <strain evidence="2 3">CCMP2467</strain>
    </source>
</reference>
<keyword evidence="1" id="KW-0732">Signal</keyword>
<organism evidence="2 3">
    <name type="scientific">Symbiodinium microadriaticum</name>
    <name type="common">Dinoflagellate</name>
    <name type="synonym">Zooxanthella microadriatica</name>
    <dbReference type="NCBI Taxonomy" id="2951"/>
    <lineage>
        <taxon>Eukaryota</taxon>
        <taxon>Sar</taxon>
        <taxon>Alveolata</taxon>
        <taxon>Dinophyceae</taxon>
        <taxon>Suessiales</taxon>
        <taxon>Symbiodiniaceae</taxon>
        <taxon>Symbiodinium</taxon>
    </lineage>
</organism>
<dbReference type="OMA" id="AMRTILM"/>
<comment type="caution">
    <text evidence="2">The sequence shown here is derived from an EMBL/GenBank/DDBJ whole genome shotgun (WGS) entry which is preliminary data.</text>
</comment>
<dbReference type="OrthoDB" id="408016at2759"/>
<evidence type="ECO:0000256" key="1">
    <source>
        <dbReference type="SAM" id="SignalP"/>
    </source>
</evidence>
<dbReference type="AlphaFoldDB" id="A0A1Q9D8L4"/>
<feature type="chain" id="PRO_5012435258" description="Methyltransferase type 11 domain-containing protein" evidence="1">
    <location>
        <begin position="25"/>
        <end position="541"/>
    </location>
</feature>
<dbReference type="SUPFAM" id="SSF53335">
    <property type="entry name" value="S-adenosyl-L-methionine-dependent methyltransferases"/>
    <property type="match status" value="1"/>
</dbReference>
<sequence length="541" mass="60808">MVRQARMTAVDAVILLLQLGINMAMVDESGRYHAGSGMPDLLPPEPSDTDKAAAIDLNKQPVEKVFRLLYFELTKLDKQPPERRLHLQEFNLLAKELDCPQRLVAMSQESKDLADNINSLHLNATGTSGLYWTLHKYPEEHSWAWLLSQTQDRVMRKVWQYFVRLQTLTVPDDKNCMSAAMRTILMQSIITWKRMLSDHAALLWNSVAFGILGDVTSWRELDEDGQAANEPGGPPPNVSWSENLIFGNMYLSSVHKFMDFHAKEVEAQLLQELMLVRKAEELNMRYDFSAGEEHRVSKDGVYSSFEYLRRQSFNEWPVDKGLLRGLLRHILKPRYGTAPRVSVGDFGAGGGQYSLWLNDTGLVEALALDATEAVSDITGGSVSQVDLTKASLDLARRFDWILCLDVVSLLPEGKVVPLLQNIGRHLGHGGLVLSWGPGADEKKPPEKDRIKLVEREALVTFDPDATSKLKSGCEMQSFVNDLMVFRVPSTQLIPALPRFERPAPGQRTARIARLELQKAEDLEIEEDAEVRLPTGRHGVDS</sequence>
<feature type="signal peptide" evidence="1">
    <location>
        <begin position="1"/>
        <end position="24"/>
    </location>
</feature>
<dbReference type="CDD" id="cd02440">
    <property type="entry name" value="AdoMet_MTases"/>
    <property type="match status" value="1"/>
</dbReference>
<accession>A0A1Q9D8L4</accession>
<protein>
    <recommendedName>
        <fullName evidence="4">Methyltransferase type 11 domain-containing protein</fullName>
    </recommendedName>
</protein>
<name>A0A1Q9D8L4_SYMMI</name>
<gene>
    <name evidence="2" type="ORF">AK812_SmicGene26767</name>
</gene>